<feature type="region of interest" description="Disordered" evidence="1">
    <location>
        <begin position="144"/>
        <end position="180"/>
    </location>
</feature>
<gene>
    <name evidence="3" type="ORF">NOO_LOCUS13035</name>
</gene>
<reference evidence="5" key="1">
    <citation type="submission" date="2016-06" db="UniProtKB">
        <authorList>
            <consortium name="WormBaseParasite"/>
        </authorList>
    </citation>
    <scope>IDENTIFICATION</scope>
</reference>
<evidence type="ECO:0000313" key="3">
    <source>
        <dbReference type="EMBL" id="VDN00468.1"/>
    </source>
</evidence>
<dbReference type="InterPro" id="IPR001584">
    <property type="entry name" value="Integrase_cat-core"/>
</dbReference>
<dbReference type="EMBL" id="UYRW01013130">
    <property type="protein sequence ID" value="VDN00468.1"/>
    <property type="molecule type" value="Genomic_DNA"/>
</dbReference>
<keyword evidence="4" id="KW-1185">Reference proteome</keyword>
<organism evidence="5">
    <name type="scientific">Onchocerca ochengi</name>
    <name type="common">Filarial nematode worm</name>
    <dbReference type="NCBI Taxonomy" id="42157"/>
    <lineage>
        <taxon>Eukaryota</taxon>
        <taxon>Metazoa</taxon>
        <taxon>Ecdysozoa</taxon>
        <taxon>Nematoda</taxon>
        <taxon>Chromadorea</taxon>
        <taxon>Rhabditida</taxon>
        <taxon>Spirurina</taxon>
        <taxon>Spiruromorpha</taxon>
        <taxon>Filarioidea</taxon>
        <taxon>Onchocercidae</taxon>
        <taxon>Onchocerca</taxon>
    </lineage>
</organism>
<dbReference type="PANTHER" id="PTHR47331:SF2">
    <property type="match status" value="1"/>
</dbReference>
<dbReference type="InterPro" id="IPR036397">
    <property type="entry name" value="RNaseH_sf"/>
</dbReference>
<proteinExistence type="predicted"/>
<evidence type="ECO:0000313" key="4">
    <source>
        <dbReference type="Proteomes" id="UP000271087"/>
    </source>
</evidence>
<dbReference type="SUPFAM" id="SSF53098">
    <property type="entry name" value="Ribonuclease H-like"/>
    <property type="match status" value="1"/>
</dbReference>
<sequence length="180" mass="20626">MPDLPDTLVKRSPTFEQVGLDYMGPISIKAYIGVSKRWIALFICFTTRAVHLELVDNLTAGCFLNVFRRFVARRGCPKLILSDNATQFQAVFTTLKYQGNRVTEFLAERGIIWKNIIPRAPWAGGVYERIIGLTKEALKKGHCLRERTQKEHRSPRSTEKRTPHEEEIVLVNEPETPRGM</sequence>
<protein>
    <submittedName>
        <fullName evidence="5">Integrase catalytic domain-containing protein</fullName>
    </submittedName>
</protein>
<feature type="domain" description="Integrase catalytic" evidence="2">
    <location>
        <begin position="9"/>
        <end position="180"/>
    </location>
</feature>
<dbReference type="InterPro" id="IPR012337">
    <property type="entry name" value="RNaseH-like_sf"/>
</dbReference>
<dbReference type="AlphaFoldDB" id="A0A182EXY0"/>
<dbReference type="PROSITE" id="PS50994">
    <property type="entry name" value="INTEGRASE"/>
    <property type="match status" value="1"/>
</dbReference>
<evidence type="ECO:0000256" key="1">
    <source>
        <dbReference type="SAM" id="MobiDB-lite"/>
    </source>
</evidence>
<dbReference type="WBParaSite" id="nOo.2.0.1.t13035-RA">
    <property type="protein sequence ID" value="nOo.2.0.1.t13035-RA"/>
    <property type="gene ID" value="nOo.2.0.1.g13035"/>
</dbReference>
<feature type="compositionally biased region" description="Basic and acidic residues" evidence="1">
    <location>
        <begin position="144"/>
        <end position="167"/>
    </location>
</feature>
<dbReference type="Gene3D" id="3.30.420.10">
    <property type="entry name" value="Ribonuclease H-like superfamily/Ribonuclease H"/>
    <property type="match status" value="1"/>
</dbReference>
<accession>A0A182EXY0</accession>
<evidence type="ECO:0000259" key="2">
    <source>
        <dbReference type="PROSITE" id="PS50994"/>
    </source>
</evidence>
<evidence type="ECO:0000313" key="5">
    <source>
        <dbReference type="WBParaSite" id="nOo.2.0.1.t13035-RA"/>
    </source>
</evidence>
<dbReference type="STRING" id="42157.A0A182EXY0"/>
<name>A0A182EXY0_ONCOC</name>
<reference evidence="3 4" key="2">
    <citation type="submission" date="2018-08" db="EMBL/GenBank/DDBJ databases">
        <authorList>
            <person name="Laetsch R D."/>
            <person name="Stevens L."/>
            <person name="Kumar S."/>
            <person name="Blaxter L. M."/>
        </authorList>
    </citation>
    <scope>NUCLEOTIDE SEQUENCE [LARGE SCALE GENOMIC DNA]</scope>
</reference>
<dbReference type="GO" id="GO:0015074">
    <property type="term" value="P:DNA integration"/>
    <property type="evidence" value="ECO:0007669"/>
    <property type="project" value="InterPro"/>
</dbReference>
<dbReference type="Proteomes" id="UP000271087">
    <property type="component" value="Unassembled WGS sequence"/>
</dbReference>
<dbReference type="OrthoDB" id="5866837at2759"/>
<dbReference type="PANTHER" id="PTHR47331">
    <property type="entry name" value="PHD-TYPE DOMAIN-CONTAINING PROTEIN"/>
    <property type="match status" value="1"/>
</dbReference>
<dbReference type="GO" id="GO:0003676">
    <property type="term" value="F:nucleic acid binding"/>
    <property type="evidence" value="ECO:0007669"/>
    <property type="project" value="InterPro"/>
</dbReference>